<protein>
    <submittedName>
        <fullName evidence="1">Uncharacterized protein</fullName>
    </submittedName>
</protein>
<reference evidence="2" key="1">
    <citation type="submission" date="2017-11" db="EMBL/GenBank/DDBJ databases">
        <authorList>
            <person name="Lima N.C."/>
            <person name="Parody-Merino A.M."/>
            <person name="Battley P.F."/>
            <person name="Fidler A.E."/>
            <person name="Prosdocimi F."/>
        </authorList>
    </citation>
    <scope>NUCLEOTIDE SEQUENCE [LARGE SCALE GENOMIC DNA]</scope>
</reference>
<keyword evidence="2" id="KW-1185">Reference proteome</keyword>
<gene>
    <name evidence="1" type="ORF">llap_4713</name>
</gene>
<sequence>MQLPRWDCDTSQQHNYLAQAASRKSKGPSVGESYWKQIIVVLIFSKSIVSFQCVKLIGNKEFGRVARAIEVWWGSPWETQVSSVSNQENLDLGPMNKDANSAAWQEGIDEF</sequence>
<evidence type="ECO:0000313" key="1">
    <source>
        <dbReference type="EMBL" id="PKU44984.1"/>
    </source>
</evidence>
<reference evidence="2" key="2">
    <citation type="submission" date="2017-12" db="EMBL/GenBank/DDBJ databases">
        <title>Genome sequence of the Bar-tailed Godwit (Limosa lapponica baueri).</title>
        <authorList>
            <person name="Lima N.C.B."/>
            <person name="Parody-Merino A.M."/>
            <person name="Battley P.F."/>
            <person name="Fidler A.E."/>
            <person name="Prosdocimi F."/>
        </authorList>
    </citation>
    <scope>NUCLEOTIDE SEQUENCE [LARGE SCALE GENOMIC DNA]</scope>
</reference>
<organism evidence="1 2">
    <name type="scientific">Limosa lapponica baueri</name>
    <dbReference type="NCBI Taxonomy" id="1758121"/>
    <lineage>
        <taxon>Eukaryota</taxon>
        <taxon>Metazoa</taxon>
        <taxon>Chordata</taxon>
        <taxon>Craniata</taxon>
        <taxon>Vertebrata</taxon>
        <taxon>Euteleostomi</taxon>
        <taxon>Archelosauria</taxon>
        <taxon>Archosauria</taxon>
        <taxon>Dinosauria</taxon>
        <taxon>Saurischia</taxon>
        <taxon>Theropoda</taxon>
        <taxon>Coelurosauria</taxon>
        <taxon>Aves</taxon>
        <taxon>Neognathae</taxon>
        <taxon>Neoaves</taxon>
        <taxon>Charadriiformes</taxon>
        <taxon>Scolopacidae</taxon>
        <taxon>Limosa</taxon>
    </lineage>
</organism>
<accession>A0A2I0UG19</accession>
<proteinExistence type="predicted"/>
<dbReference type="Proteomes" id="UP000233556">
    <property type="component" value="Unassembled WGS sequence"/>
</dbReference>
<name>A0A2I0UG19_LIMLA</name>
<evidence type="ECO:0000313" key="2">
    <source>
        <dbReference type="Proteomes" id="UP000233556"/>
    </source>
</evidence>
<dbReference type="AlphaFoldDB" id="A0A2I0UG19"/>
<dbReference type="EMBL" id="KZ505790">
    <property type="protein sequence ID" value="PKU44984.1"/>
    <property type="molecule type" value="Genomic_DNA"/>
</dbReference>